<dbReference type="Proteomes" id="UP000011657">
    <property type="component" value="Unassembled WGS sequence"/>
</dbReference>
<evidence type="ECO:0000313" key="3">
    <source>
        <dbReference type="Proteomes" id="UP000011657"/>
    </source>
</evidence>
<evidence type="ECO:0000256" key="1">
    <source>
        <dbReference type="SAM" id="MobiDB-lite"/>
    </source>
</evidence>
<comment type="caution">
    <text evidence="2">The sequence shown here is derived from an EMBL/GenBank/DDBJ whole genome shotgun (WGS) entry which is preliminary data.</text>
</comment>
<protein>
    <submittedName>
        <fullName evidence="2">Uncharacterized protein</fullName>
    </submittedName>
</protein>
<evidence type="ECO:0000313" key="2">
    <source>
        <dbReference type="EMBL" id="ELZ23364.1"/>
    </source>
</evidence>
<gene>
    <name evidence="2" type="ORF">C477_02424</name>
</gene>
<name>M0CNB7_9EURY</name>
<reference evidence="2 3" key="1">
    <citation type="journal article" date="2014" name="PLoS Genet.">
        <title>Phylogenetically driven sequencing of extremely halophilic archaea reveals strategies for static and dynamic osmo-response.</title>
        <authorList>
            <person name="Becker E.A."/>
            <person name="Seitzer P.M."/>
            <person name="Tritt A."/>
            <person name="Larsen D."/>
            <person name="Krusor M."/>
            <person name="Yao A.I."/>
            <person name="Wu D."/>
            <person name="Madern D."/>
            <person name="Eisen J.A."/>
            <person name="Darling A.E."/>
            <person name="Facciotti M.T."/>
        </authorList>
    </citation>
    <scope>NUCLEOTIDE SEQUENCE [LARGE SCALE GENOMIC DNA]</scope>
    <source>
        <strain evidence="2 3">JCM 13891</strain>
    </source>
</reference>
<accession>M0CNB7</accession>
<dbReference type="AlphaFoldDB" id="M0CNB7"/>
<feature type="compositionally biased region" description="Polar residues" evidence="1">
    <location>
        <begin position="1"/>
        <end position="10"/>
    </location>
</feature>
<sequence length="63" mass="6912">MAAYYQQSEISVRKGTLASADDRGPAALTPVDSRGRESQFGSAPTKRESRPIGTRPFRWKTGI</sequence>
<organism evidence="2 3">
    <name type="scientific">Haloterrigena salina JCM 13891</name>
    <dbReference type="NCBI Taxonomy" id="1227488"/>
    <lineage>
        <taxon>Archaea</taxon>
        <taxon>Methanobacteriati</taxon>
        <taxon>Methanobacteriota</taxon>
        <taxon>Stenosarchaea group</taxon>
        <taxon>Halobacteria</taxon>
        <taxon>Halobacteriales</taxon>
        <taxon>Natrialbaceae</taxon>
        <taxon>Haloterrigena</taxon>
    </lineage>
</organism>
<feature type="region of interest" description="Disordered" evidence="1">
    <location>
        <begin position="1"/>
        <end position="63"/>
    </location>
</feature>
<keyword evidence="3" id="KW-1185">Reference proteome</keyword>
<dbReference type="STRING" id="1227488.C477_02424"/>
<proteinExistence type="predicted"/>
<dbReference type="EMBL" id="AOIS01000011">
    <property type="protein sequence ID" value="ELZ23364.1"/>
    <property type="molecule type" value="Genomic_DNA"/>
</dbReference>